<comment type="similarity">
    <text evidence="7">Belongs to the UPF0761 family.</text>
</comment>
<feature type="transmembrane region" description="Helical" evidence="7">
    <location>
        <begin position="154"/>
        <end position="175"/>
    </location>
</feature>
<feature type="region of interest" description="Disordered" evidence="8">
    <location>
        <begin position="419"/>
        <end position="438"/>
    </location>
</feature>
<evidence type="ECO:0000256" key="5">
    <source>
        <dbReference type="ARBA" id="ARBA00022989"/>
    </source>
</evidence>
<keyword evidence="4 7" id="KW-0812">Transmembrane</keyword>
<evidence type="ECO:0000313" key="11">
    <source>
        <dbReference type="Proteomes" id="UP001595967"/>
    </source>
</evidence>
<dbReference type="Pfam" id="PF03631">
    <property type="entry name" value="Virul_fac_BrkB"/>
    <property type="match status" value="1"/>
</dbReference>
<keyword evidence="3" id="KW-0997">Cell inner membrane</keyword>
<evidence type="ECO:0000256" key="8">
    <source>
        <dbReference type="SAM" id="MobiDB-lite"/>
    </source>
</evidence>
<keyword evidence="6 7" id="KW-0472">Membrane</keyword>
<evidence type="ECO:0000256" key="2">
    <source>
        <dbReference type="ARBA" id="ARBA00022475"/>
    </source>
</evidence>
<keyword evidence="5 7" id="KW-1133">Transmembrane helix</keyword>
<keyword evidence="11" id="KW-1185">Reference proteome</keyword>
<keyword evidence="9" id="KW-0732">Signal</keyword>
<dbReference type="EMBL" id="JBHSEW010000008">
    <property type="protein sequence ID" value="MFC4622560.1"/>
    <property type="molecule type" value="Genomic_DNA"/>
</dbReference>
<sequence length="438" mass="47312">MVFSFLRRAALPTAPTASAAVTGAPVFSWHNTLRTLRQRFANDQLGLTASSLTYTTLLAIVPFFTVLLSVFTAFPSFGRLQENVQGWLVQSLIPEAIAEQLMGYILQFASKASQLGAVGLAFLVVTVVQLTLTMDKTLNRIWRVQRLRPLGQRLLIYWGVLTLGPLLLGMSVATTSYVVSASRGLVQALPQAVQWGFNSLELVLMAAAMAALYHFVPNTPVRWRHAWAGGIFVSLGLALARKLLGLYLATVPTYSAIYGTFATLPILLLWIYICWVIFLLGAIIAAYWPSLRSGASRALDGPGSDFALALEVLAELAPLRDDPARGLPGTALARRLHVDRLQIEPALTALTALRWVGATPEAATSYLEEGEPRYVLLADPDTTALAPLLEALLLRQENASAALWESSGWGQRTLAQVLPPGLNRPSHSGAATGPAHPA</sequence>
<dbReference type="HAMAP" id="MF_00672">
    <property type="entry name" value="UPF0761"/>
    <property type="match status" value="1"/>
</dbReference>
<evidence type="ECO:0000256" key="9">
    <source>
        <dbReference type="SAM" id="SignalP"/>
    </source>
</evidence>
<name>A0ABV9GZ54_9BURK</name>
<dbReference type="NCBIfam" id="TIGR00765">
    <property type="entry name" value="yihY_not_rbn"/>
    <property type="match status" value="1"/>
</dbReference>
<dbReference type="PANTHER" id="PTHR30213">
    <property type="entry name" value="INNER MEMBRANE PROTEIN YHJD"/>
    <property type="match status" value="1"/>
</dbReference>
<evidence type="ECO:0000256" key="3">
    <source>
        <dbReference type="ARBA" id="ARBA00022519"/>
    </source>
</evidence>
<evidence type="ECO:0000256" key="1">
    <source>
        <dbReference type="ARBA" id="ARBA00004651"/>
    </source>
</evidence>
<feature type="chain" id="PRO_5046517159" description="UPF0761 membrane protein ACFO3A_10075" evidence="9">
    <location>
        <begin position="20"/>
        <end position="438"/>
    </location>
</feature>
<dbReference type="InterPro" id="IPR017039">
    <property type="entry name" value="Virul_fac_BrkB"/>
</dbReference>
<feature type="signal peptide" evidence="9">
    <location>
        <begin position="1"/>
        <end position="19"/>
    </location>
</feature>
<dbReference type="PANTHER" id="PTHR30213:SF0">
    <property type="entry name" value="UPF0761 MEMBRANE PROTEIN YIHY"/>
    <property type="match status" value="1"/>
</dbReference>
<organism evidence="10 11">
    <name type="scientific">Comamonas nitrativorans</name>
    <dbReference type="NCBI Taxonomy" id="108437"/>
    <lineage>
        <taxon>Bacteria</taxon>
        <taxon>Pseudomonadati</taxon>
        <taxon>Pseudomonadota</taxon>
        <taxon>Betaproteobacteria</taxon>
        <taxon>Burkholderiales</taxon>
        <taxon>Comamonadaceae</taxon>
        <taxon>Comamonas</taxon>
    </lineage>
</organism>
<keyword evidence="2 7" id="KW-1003">Cell membrane</keyword>
<dbReference type="RefSeq" id="WP_377726041.1">
    <property type="nucleotide sequence ID" value="NZ_JBHSEW010000008.1"/>
</dbReference>
<evidence type="ECO:0000256" key="6">
    <source>
        <dbReference type="ARBA" id="ARBA00023136"/>
    </source>
</evidence>
<feature type="transmembrane region" description="Helical" evidence="7">
    <location>
        <begin position="227"/>
        <end position="249"/>
    </location>
</feature>
<evidence type="ECO:0000256" key="7">
    <source>
        <dbReference type="HAMAP-Rule" id="MF_00672"/>
    </source>
</evidence>
<feature type="transmembrane region" description="Helical" evidence="7">
    <location>
        <begin position="195"/>
        <end position="215"/>
    </location>
</feature>
<proteinExistence type="inferred from homology"/>
<evidence type="ECO:0000313" key="10">
    <source>
        <dbReference type="EMBL" id="MFC4622560.1"/>
    </source>
</evidence>
<accession>A0ABV9GZ54</accession>
<feature type="transmembrane region" description="Helical" evidence="7">
    <location>
        <begin position="269"/>
        <end position="288"/>
    </location>
</feature>
<feature type="transmembrane region" description="Helical" evidence="7">
    <location>
        <begin position="52"/>
        <end position="74"/>
    </location>
</feature>
<gene>
    <name evidence="10" type="ORF">ACFO3A_10075</name>
</gene>
<protein>
    <recommendedName>
        <fullName evidence="7">UPF0761 membrane protein ACFO3A_10075</fullName>
    </recommendedName>
</protein>
<comment type="caution">
    <text evidence="10">The sequence shown here is derived from an EMBL/GenBank/DDBJ whole genome shotgun (WGS) entry which is preliminary data.</text>
</comment>
<reference evidence="11" key="1">
    <citation type="journal article" date="2019" name="Int. J. Syst. Evol. Microbiol.">
        <title>The Global Catalogue of Microorganisms (GCM) 10K type strain sequencing project: providing services to taxonomists for standard genome sequencing and annotation.</title>
        <authorList>
            <consortium name="The Broad Institute Genomics Platform"/>
            <consortium name="The Broad Institute Genome Sequencing Center for Infectious Disease"/>
            <person name="Wu L."/>
            <person name="Ma J."/>
        </authorList>
    </citation>
    <scope>NUCLEOTIDE SEQUENCE [LARGE SCALE GENOMIC DNA]</scope>
    <source>
        <strain evidence="11">JCM 11650</strain>
    </source>
</reference>
<feature type="transmembrane region" description="Helical" evidence="7">
    <location>
        <begin position="112"/>
        <end position="133"/>
    </location>
</feature>
<evidence type="ECO:0000256" key="4">
    <source>
        <dbReference type="ARBA" id="ARBA00022692"/>
    </source>
</evidence>
<dbReference type="InterPro" id="IPR023679">
    <property type="entry name" value="UPF0761_bac"/>
</dbReference>
<comment type="subcellular location">
    <subcellularLocation>
        <location evidence="1 7">Cell membrane</location>
        <topology evidence="1 7">Multi-pass membrane protein</topology>
    </subcellularLocation>
</comment>
<dbReference type="Proteomes" id="UP001595967">
    <property type="component" value="Unassembled WGS sequence"/>
</dbReference>